<evidence type="ECO:0000313" key="3">
    <source>
        <dbReference type="Proteomes" id="UP001362999"/>
    </source>
</evidence>
<gene>
    <name evidence="2" type="ORF">R3P38DRAFT_3172033</name>
</gene>
<dbReference type="AlphaFoldDB" id="A0AAW0DIB7"/>
<feature type="region of interest" description="Disordered" evidence="1">
    <location>
        <begin position="182"/>
        <end position="256"/>
    </location>
</feature>
<dbReference type="EMBL" id="JAWWNJ010000007">
    <property type="protein sequence ID" value="KAK7051721.1"/>
    <property type="molecule type" value="Genomic_DNA"/>
</dbReference>
<comment type="caution">
    <text evidence="2">The sequence shown here is derived from an EMBL/GenBank/DDBJ whole genome shotgun (WGS) entry which is preliminary data.</text>
</comment>
<evidence type="ECO:0000256" key="1">
    <source>
        <dbReference type="SAM" id="MobiDB-lite"/>
    </source>
</evidence>
<feature type="compositionally biased region" description="Acidic residues" evidence="1">
    <location>
        <begin position="195"/>
        <end position="207"/>
    </location>
</feature>
<evidence type="ECO:0000313" key="2">
    <source>
        <dbReference type="EMBL" id="KAK7051721.1"/>
    </source>
</evidence>
<feature type="compositionally biased region" description="Gly residues" evidence="1">
    <location>
        <begin position="28"/>
        <end position="46"/>
    </location>
</feature>
<feature type="compositionally biased region" description="Gly residues" evidence="1">
    <location>
        <begin position="118"/>
        <end position="131"/>
    </location>
</feature>
<accession>A0AAW0DIB7</accession>
<feature type="region of interest" description="Disordered" evidence="1">
    <location>
        <begin position="27"/>
        <end position="164"/>
    </location>
</feature>
<name>A0AAW0DIB7_9AGAR</name>
<organism evidence="2 3">
    <name type="scientific">Favolaschia claudopus</name>
    <dbReference type="NCBI Taxonomy" id="2862362"/>
    <lineage>
        <taxon>Eukaryota</taxon>
        <taxon>Fungi</taxon>
        <taxon>Dikarya</taxon>
        <taxon>Basidiomycota</taxon>
        <taxon>Agaricomycotina</taxon>
        <taxon>Agaricomycetes</taxon>
        <taxon>Agaricomycetidae</taxon>
        <taxon>Agaricales</taxon>
        <taxon>Marasmiineae</taxon>
        <taxon>Mycenaceae</taxon>
        <taxon>Favolaschia</taxon>
    </lineage>
</organism>
<protein>
    <submittedName>
        <fullName evidence="2">Uncharacterized protein</fullName>
    </submittedName>
</protein>
<proteinExistence type="predicted"/>
<sequence>MPIAINPFKSNTLSRSSLTGSLLRNVGGVAGSPGRAGGVGGGGGSGTTSPMGVVFPPSAAYPPPLNPSGGGAGGAPLPPSSPVVPPPPSSAESGSFGAGVGIPTRKRYSSSFTHRYGGAAGSSVGSGGSGESGSVSGSVPVRERTASQGQGGSSRSGSFLKSPVDAQRDDISAFVKDIDAAGPLLGRMRQQQQEQQDDDEDTADAEDSNGGGGGGDEASTSSSPGTSRGGTVRGAGSTLRGTVGPGAPPAQAMLTNQDEVDARLKSMNDEFLRSLVGLGGGGWWWCGAGLGDACGACNSKSGEREWD</sequence>
<feature type="compositionally biased region" description="Pro residues" evidence="1">
    <location>
        <begin position="76"/>
        <end position="89"/>
    </location>
</feature>
<reference evidence="2 3" key="1">
    <citation type="journal article" date="2024" name="J Genomics">
        <title>Draft genome sequencing and assembly of Favolaschia claudopus CIRM-BRFM 2984 isolated from oak limbs.</title>
        <authorList>
            <person name="Navarro D."/>
            <person name="Drula E."/>
            <person name="Chaduli D."/>
            <person name="Cazenave R."/>
            <person name="Ahrendt S."/>
            <person name="Wang J."/>
            <person name="Lipzen A."/>
            <person name="Daum C."/>
            <person name="Barry K."/>
            <person name="Grigoriev I.V."/>
            <person name="Favel A."/>
            <person name="Rosso M.N."/>
            <person name="Martin F."/>
        </authorList>
    </citation>
    <scope>NUCLEOTIDE SEQUENCE [LARGE SCALE GENOMIC DNA]</scope>
    <source>
        <strain evidence="2 3">CIRM-BRFM 2984</strain>
    </source>
</reference>
<feature type="compositionally biased region" description="Low complexity" evidence="1">
    <location>
        <begin position="47"/>
        <end position="58"/>
    </location>
</feature>
<keyword evidence="3" id="KW-1185">Reference proteome</keyword>
<dbReference type="Proteomes" id="UP001362999">
    <property type="component" value="Unassembled WGS sequence"/>
</dbReference>